<organism evidence="3 4">
    <name type="scientific">Roseiconus lacunae</name>
    <dbReference type="NCBI Taxonomy" id="2605694"/>
    <lineage>
        <taxon>Bacteria</taxon>
        <taxon>Pseudomonadati</taxon>
        <taxon>Planctomycetota</taxon>
        <taxon>Planctomycetia</taxon>
        <taxon>Pirellulales</taxon>
        <taxon>Pirellulaceae</taxon>
        <taxon>Roseiconus</taxon>
    </lineage>
</organism>
<gene>
    <name evidence="3" type="ORF">QTN89_04950</name>
</gene>
<dbReference type="InterPro" id="IPR001173">
    <property type="entry name" value="Glyco_trans_2-like"/>
</dbReference>
<accession>A0ABT7PE47</accession>
<dbReference type="InterPro" id="IPR029044">
    <property type="entry name" value="Nucleotide-diphossugar_trans"/>
</dbReference>
<evidence type="ECO:0000256" key="1">
    <source>
        <dbReference type="SAM" id="Phobius"/>
    </source>
</evidence>
<evidence type="ECO:0000259" key="2">
    <source>
        <dbReference type="Pfam" id="PF00535"/>
    </source>
</evidence>
<dbReference type="CDD" id="cd04179">
    <property type="entry name" value="DPM_DPG-synthase_like"/>
    <property type="match status" value="1"/>
</dbReference>
<dbReference type="Gene3D" id="3.90.550.10">
    <property type="entry name" value="Spore Coat Polysaccharide Biosynthesis Protein SpsA, Chain A"/>
    <property type="match status" value="1"/>
</dbReference>
<dbReference type="Proteomes" id="UP001239462">
    <property type="component" value="Unassembled WGS sequence"/>
</dbReference>
<proteinExistence type="predicted"/>
<evidence type="ECO:0000313" key="4">
    <source>
        <dbReference type="Proteomes" id="UP001239462"/>
    </source>
</evidence>
<name>A0ABT7PE47_9BACT</name>
<dbReference type="PANTHER" id="PTHR48090">
    <property type="entry name" value="UNDECAPRENYL-PHOSPHATE 4-DEOXY-4-FORMAMIDO-L-ARABINOSE TRANSFERASE-RELATED"/>
    <property type="match status" value="1"/>
</dbReference>
<reference evidence="3 4" key="1">
    <citation type="submission" date="2023-06" db="EMBL/GenBank/DDBJ databases">
        <title>Roseiconus lacunae JC819 isolated from Gulf of Mannar region, Tamil Nadu.</title>
        <authorList>
            <person name="Pk S."/>
            <person name="Ch S."/>
            <person name="Ch V.R."/>
        </authorList>
    </citation>
    <scope>NUCLEOTIDE SEQUENCE [LARGE SCALE GENOMIC DNA]</scope>
    <source>
        <strain evidence="3 4">JC819</strain>
    </source>
</reference>
<dbReference type="InterPro" id="IPR050256">
    <property type="entry name" value="Glycosyltransferase_2"/>
</dbReference>
<feature type="transmembrane region" description="Helical" evidence="1">
    <location>
        <begin position="126"/>
        <end position="146"/>
    </location>
</feature>
<comment type="caution">
    <text evidence="3">The sequence shown here is derived from an EMBL/GenBank/DDBJ whole genome shotgun (WGS) entry which is preliminary data.</text>
</comment>
<feature type="domain" description="Glycosyltransferase 2-like" evidence="2">
    <location>
        <begin position="4"/>
        <end position="126"/>
    </location>
</feature>
<keyword evidence="1" id="KW-1133">Transmembrane helix</keyword>
<dbReference type="RefSeq" id="WP_289162422.1">
    <property type="nucleotide sequence ID" value="NZ_JASZZN010000003.1"/>
</dbReference>
<keyword evidence="1" id="KW-0812">Transmembrane</keyword>
<sequence length="262" mass="29591">MRITVIIPVFNEIHTAGELLRAVHEVARQDWQVVVIDDGSNDGTAEVLRHECSQLGFELVCRDRNGGKTAAVRDGLVRAVGDYVLIQDADLEYNPGDIPRLLRMAEKSGEVVYGRRPSYWNRPSRWLFASGVLLIDMALLFLYGRFVRDHATCYKLIPRKTLQGLELESTGFEGCIEITAKLMRSRIAIHQMPIRYAPRATTAGKKLTIAYGPRALRSAWRWRTWKPATSRLTPKVAGRAFVPRDAKADSFVETATLQRHDS</sequence>
<dbReference type="SUPFAM" id="SSF53448">
    <property type="entry name" value="Nucleotide-diphospho-sugar transferases"/>
    <property type="match status" value="1"/>
</dbReference>
<keyword evidence="1" id="KW-0472">Membrane</keyword>
<dbReference type="EMBL" id="JASZZN010000003">
    <property type="protein sequence ID" value="MDM4014767.1"/>
    <property type="molecule type" value="Genomic_DNA"/>
</dbReference>
<protein>
    <submittedName>
        <fullName evidence="3">Glycosyltransferase family 2 protein</fullName>
    </submittedName>
</protein>
<evidence type="ECO:0000313" key="3">
    <source>
        <dbReference type="EMBL" id="MDM4014767.1"/>
    </source>
</evidence>
<dbReference type="Pfam" id="PF00535">
    <property type="entry name" value="Glycos_transf_2"/>
    <property type="match status" value="1"/>
</dbReference>
<dbReference type="PANTHER" id="PTHR48090:SF7">
    <property type="entry name" value="RFBJ PROTEIN"/>
    <property type="match status" value="1"/>
</dbReference>
<keyword evidence="4" id="KW-1185">Reference proteome</keyword>